<evidence type="ECO:0000259" key="13">
    <source>
        <dbReference type="PROSITE" id="PS51379"/>
    </source>
</evidence>
<dbReference type="NCBIfam" id="NF005415">
    <property type="entry name" value="PRK06991.1"/>
    <property type="match status" value="1"/>
</dbReference>
<dbReference type="Pfam" id="PF04060">
    <property type="entry name" value="FeS"/>
    <property type="match status" value="1"/>
</dbReference>
<dbReference type="SUPFAM" id="SSF54862">
    <property type="entry name" value="4Fe-4S ferredoxins"/>
    <property type="match status" value="1"/>
</dbReference>
<feature type="domain" description="4Fe-4S ferredoxin-type" evidence="13">
    <location>
        <begin position="81"/>
        <end position="110"/>
    </location>
</feature>
<sequence>MSQPAKHPVSVDDIDAILPQTQCRQCGYDGCRPYAEAMARGEADINRCPPGGETGIERLAALTGRTFRIFEADAPQPKPRELALVDEENCIGCTLCIQACPVDAILGAAKSMHTVINDECTGCGLCVAPCPVDAIAMVPIEPATMGLSAERSALARRRYQFRLARQERERIEKAARLAARATPPAAAAPQAAPQANTLDEQKKAVIAAAMRRAAELQSARKTGDPK</sequence>
<evidence type="ECO:0000256" key="10">
    <source>
        <dbReference type="ARBA" id="ARBA00023014"/>
    </source>
</evidence>
<dbReference type="GO" id="GO:0009055">
    <property type="term" value="F:electron transfer activity"/>
    <property type="evidence" value="ECO:0007669"/>
    <property type="project" value="InterPro"/>
</dbReference>
<dbReference type="Proteomes" id="UP000295611">
    <property type="component" value="Unassembled WGS sequence"/>
</dbReference>
<keyword evidence="3" id="KW-0004">4Fe-4S</keyword>
<dbReference type="Pfam" id="PF14697">
    <property type="entry name" value="Fer4_21"/>
    <property type="match status" value="1"/>
</dbReference>
<name>A0A4R7BBH8_9NEIS</name>
<dbReference type="InterPro" id="IPR007202">
    <property type="entry name" value="4Fe-4S_dom"/>
</dbReference>
<dbReference type="OrthoDB" id="9789936at2"/>
<reference evidence="15 16" key="1">
    <citation type="submission" date="2019-03" db="EMBL/GenBank/DDBJ databases">
        <title>Genomic Encyclopedia of Type Strains, Phase III (KMG-III): the genomes of soil and plant-associated and newly described type strains.</title>
        <authorList>
            <person name="Whitman W."/>
        </authorList>
    </citation>
    <scope>NUCLEOTIDE SEQUENCE [LARGE SCALE GENOMIC DNA]</scope>
    <source>
        <strain evidence="15 16">CECT 8976</strain>
    </source>
</reference>
<dbReference type="InterPro" id="IPR017896">
    <property type="entry name" value="4Fe4S_Fe-S-bd"/>
</dbReference>
<evidence type="ECO:0000313" key="16">
    <source>
        <dbReference type="Proteomes" id="UP000295611"/>
    </source>
</evidence>
<dbReference type="EMBL" id="SNZP01000002">
    <property type="protein sequence ID" value="TDR82258.1"/>
    <property type="molecule type" value="Genomic_DNA"/>
</dbReference>
<keyword evidence="16" id="KW-1185">Reference proteome</keyword>
<protein>
    <recommendedName>
        <fullName evidence="12">Ion-translocating oxidoreductase complex subunit B</fullName>
    </recommendedName>
</protein>
<dbReference type="GO" id="GO:0051539">
    <property type="term" value="F:4 iron, 4 sulfur cluster binding"/>
    <property type="evidence" value="ECO:0007669"/>
    <property type="project" value="UniProtKB-KW"/>
</dbReference>
<keyword evidence="2" id="KW-1003">Cell membrane</keyword>
<comment type="caution">
    <text evidence="15">The sequence shown here is derived from an EMBL/GenBank/DDBJ whole genome shotgun (WGS) entry which is preliminary data.</text>
</comment>
<evidence type="ECO:0000259" key="14">
    <source>
        <dbReference type="PROSITE" id="PS51656"/>
    </source>
</evidence>
<dbReference type="PANTHER" id="PTHR42859:SF3">
    <property type="entry name" value="ION-TRANSLOCATING OXIDOREDUCTASE COMPLEX SUBUNIT B"/>
    <property type="match status" value="1"/>
</dbReference>
<evidence type="ECO:0000256" key="8">
    <source>
        <dbReference type="ARBA" id="ARBA00022982"/>
    </source>
</evidence>
<evidence type="ECO:0000256" key="3">
    <source>
        <dbReference type="ARBA" id="ARBA00022485"/>
    </source>
</evidence>
<evidence type="ECO:0000256" key="6">
    <source>
        <dbReference type="ARBA" id="ARBA00022737"/>
    </source>
</evidence>
<evidence type="ECO:0000256" key="4">
    <source>
        <dbReference type="ARBA" id="ARBA00022519"/>
    </source>
</evidence>
<dbReference type="NCBIfam" id="TIGR01944">
    <property type="entry name" value="rnfB"/>
    <property type="match status" value="1"/>
</dbReference>
<dbReference type="PROSITE" id="PS51656">
    <property type="entry name" value="4FE4S"/>
    <property type="match status" value="1"/>
</dbReference>
<organism evidence="15 16">
    <name type="scientific">Paludibacterium purpuratum</name>
    <dbReference type="NCBI Taxonomy" id="1144873"/>
    <lineage>
        <taxon>Bacteria</taxon>
        <taxon>Pseudomonadati</taxon>
        <taxon>Pseudomonadota</taxon>
        <taxon>Betaproteobacteria</taxon>
        <taxon>Neisseriales</taxon>
        <taxon>Chromobacteriaceae</taxon>
        <taxon>Paludibacterium</taxon>
    </lineage>
</organism>
<keyword evidence="8" id="KW-0249">Electron transport</keyword>
<keyword evidence="1" id="KW-0813">Transport</keyword>
<dbReference type="GO" id="GO:0046872">
    <property type="term" value="F:metal ion binding"/>
    <property type="evidence" value="ECO:0007669"/>
    <property type="project" value="UniProtKB-KW"/>
</dbReference>
<dbReference type="PANTHER" id="PTHR42859">
    <property type="entry name" value="OXIDOREDUCTASE"/>
    <property type="match status" value="1"/>
</dbReference>
<dbReference type="RefSeq" id="WP_133678668.1">
    <property type="nucleotide sequence ID" value="NZ_SNZP01000002.1"/>
</dbReference>
<evidence type="ECO:0000256" key="1">
    <source>
        <dbReference type="ARBA" id="ARBA00022448"/>
    </source>
</evidence>
<keyword evidence="6" id="KW-0677">Repeat</keyword>
<evidence type="ECO:0000256" key="7">
    <source>
        <dbReference type="ARBA" id="ARBA00022967"/>
    </source>
</evidence>
<evidence type="ECO:0000256" key="11">
    <source>
        <dbReference type="ARBA" id="ARBA00023136"/>
    </source>
</evidence>
<keyword evidence="10" id="KW-0411">Iron-sulfur</keyword>
<dbReference type="InterPro" id="IPR050294">
    <property type="entry name" value="RnfB_subfamily"/>
</dbReference>
<dbReference type="InterPro" id="IPR010207">
    <property type="entry name" value="Elect_transpt_cplx_RnfB/RsxB"/>
</dbReference>
<evidence type="ECO:0000256" key="12">
    <source>
        <dbReference type="ARBA" id="ARBA00067794"/>
    </source>
</evidence>
<evidence type="ECO:0000313" key="15">
    <source>
        <dbReference type="EMBL" id="TDR82258.1"/>
    </source>
</evidence>
<keyword evidence="11" id="KW-0472">Membrane</keyword>
<evidence type="ECO:0000256" key="2">
    <source>
        <dbReference type="ARBA" id="ARBA00022475"/>
    </source>
</evidence>
<evidence type="ECO:0000256" key="5">
    <source>
        <dbReference type="ARBA" id="ARBA00022723"/>
    </source>
</evidence>
<accession>A0A4R7BBH8</accession>
<evidence type="ECO:0000256" key="9">
    <source>
        <dbReference type="ARBA" id="ARBA00023004"/>
    </source>
</evidence>
<keyword evidence="9" id="KW-0408">Iron</keyword>
<feature type="domain" description="4Fe-4S ferredoxin-type" evidence="13">
    <location>
        <begin position="112"/>
        <end position="140"/>
    </location>
</feature>
<keyword evidence="4" id="KW-0997">Cell inner membrane</keyword>
<keyword evidence="7" id="KW-1278">Translocase</keyword>
<dbReference type="PROSITE" id="PS00198">
    <property type="entry name" value="4FE4S_FER_1"/>
    <property type="match status" value="1"/>
</dbReference>
<proteinExistence type="predicted"/>
<dbReference type="Gene3D" id="3.30.70.20">
    <property type="match status" value="2"/>
</dbReference>
<keyword evidence="5" id="KW-0479">Metal-binding</keyword>
<dbReference type="InterPro" id="IPR017900">
    <property type="entry name" value="4Fe4S_Fe_S_CS"/>
</dbReference>
<feature type="domain" description="4Fe-4S" evidence="14">
    <location>
        <begin position="6"/>
        <end position="65"/>
    </location>
</feature>
<dbReference type="Gene3D" id="1.10.15.40">
    <property type="entry name" value="Electron transport complex subunit B, putative Fe-S cluster"/>
    <property type="match status" value="1"/>
</dbReference>
<dbReference type="FunFam" id="1.10.15.40:FF:000001">
    <property type="entry name" value="Ion-translocating oxidoreductase complex subunit B"/>
    <property type="match status" value="1"/>
</dbReference>
<dbReference type="AlphaFoldDB" id="A0A4R7BBH8"/>
<gene>
    <name evidence="15" type="ORF">DFP86_102375</name>
</gene>
<dbReference type="PROSITE" id="PS51379">
    <property type="entry name" value="4FE4S_FER_2"/>
    <property type="match status" value="2"/>
</dbReference>